<dbReference type="EMBL" id="JACBZR010000001">
    <property type="protein sequence ID" value="NYI75491.1"/>
    <property type="molecule type" value="Genomic_DNA"/>
</dbReference>
<protein>
    <submittedName>
        <fullName evidence="1">Uncharacterized protein</fullName>
    </submittedName>
</protein>
<reference evidence="1 2" key="1">
    <citation type="submission" date="2020-07" db="EMBL/GenBank/DDBJ databases">
        <title>Sequencing the genomes of 1000 actinobacteria strains.</title>
        <authorList>
            <person name="Klenk H.-P."/>
        </authorList>
    </citation>
    <scope>NUCLEOTIDE SEQUENCE [LARGE SCALE GENOMIC DNA]</scope>
    <source>
        <strain evidence="1 2">DSM 26487</strain>
    </source>
</reference>
<dbReference type="AlphaFoldDB" id="A0A7Z0DH51"/>
<name>A0A7Z0DH51_9ACTN</name>
<gene>
    <name evidence="1" type="ORF">BJ988_000139</name>
</gene>
<organism evidence="1 2">
    <name type="scientific">Nocardioides panzhihuensis</name>
    <dbReference type="NCBI Taxonomy" id="860243"/>
    <lineage>
        <taxon>Bacteria</taxon>
        <taxon>Bacillati</taxon>
        <taxon>Actinomycetota</taxon>
        <taxon>Actinomycetes</taxon>
        <taxon>Propionibacteriales</taxon>
        <taxon>Nocardioidaceae</taxon>
        <taxon>Nocardioides</taxon>
    </lineage>
</organism>
<proteinExistence type="predicted"/>
<dbReference type="Proteomes" id="UP000564496">
    <property type="component" value="Unassembled WGS sequence"/>
</dbReference>
<comment type="caution">
    <text evidence="1">The sequence shown here is derived from an EMBL/GenBank/DDBJ whole genome shotgun (WGS) entry which is preliminary data.</text>
</comment>
<keyword evidence="2" id="KW-1185">Reference proteome</keyword>
<evidence type="ECO:0000313" key="2">
    <source>
        <dbReference type="Proteomes" id="UP000564496"/>
    </source>
</evidence>
<dbReference type="RefSeq" id="WP_179656209.1">
    <property type="nucleotide sequence ID" value="NZ_JACBZR010000001.1"/>
</dbReference>
<sequence>MSVADRFGLDDPDSPLLVEAAEGWRRWCALDPQLAVVDELRDLRVWTKRASREDKDRVLASVAALTERDRSAVAALVWLLIPGASRLAQSLQDLTADIDDVVAGELWIQAAQAHQLGTRGLAQTILYETRRAVLRGLDVGAHAEKTWSQTRTLDDLDEGALGARADLHEDPVADEVTEPVLDSAAEVVEFLKAAGCDRALGWWDVWLVHELAVAADEIGAPLHRGRFGLTTPAAVAKVAALCGKSERTVRRRACQALDALAEYAAAQVDETRLARWRSEHPEVLPTWQQLAREEAWVDETYGSSA</sequence>
<accession>A0A7Z0DH51</accession>
<evidence type="ECO:0000313" key="1">
    <source>
        <dbReference type="EMBL" id="NYI75491.1"/>
    </source>
</evidence>